<gene>
    <name evidence="2" type="ORF">LTR84_003394</name>
</gene>
<dbReference type="Proteomes" id="UP001358417">
    <property type="component" value="Unassembled WGS sequence"/>
</dbReference>
<dbReference type="EMBL" id="JAVRRD010000016">
    <property type="protein sequence ID" value="KAK5050835.1"/>
    <property type="molecule type" value="Genomic_DNA"/>
</dbReference>
<feature type="compositionally biased region" description="Basic and acidic residues" evidence="1">
    <location>
        <begin position="213"/>
        <end position="225"/>
    </location>
</feature>
<evidence type="ECO:0008006" key="4">
    <source>
        <dbReference type="Google" id="ProtNLM"/>
    </source>
</evidence>
<proteinExistence type="predicted"/>
<comment type="caution">
    <text evidence="2">The sequence shown here is derived from an EMBL/GenBank/DDBJ whole genome shotgun (WGS) entry which is preliminary data.</text>
</comment>
<keyword evidence="3" id="KW-1185">Reference proteome</keyword>
<organism evidence="2 3">
    <name type="scientific">Exophiala bonariae</name>
    <dbReference type="NCBI Taxonomy" id="1690606"/>
    <lineage>
        <taxon>Eukaryota</taxon>
        <taxon>Fungi</taxon>
        <taxon>Dikarya</taxon>
        <taxon>Ascomycota</taxon>
        <taxon>Pezizomycotina</taxon>
        <taxon>Eurotiomycetes</taxon>
        <taxon>Chaetothyriomycetidae</taxon>
        <taxon>Chaetothyriales</taxon>
        <taxon>Herpotrichiellaceae</taxon>
        <taxon>Exophiala</taxon>
    </lineage>
</organism>
<feature type="region of interest" description="Disordered" evidence="1">
    <location>
        <begin position="184"/>
        <end position="225"/>
    </location>
</feature>
<feature type="compositionally biased region" description="Basic residues" evidence="1">
    <location>
        <begin position="203"/>
        <end position="212"/>
    </location>
</feature>
<accession>A0AAV9N6S3</accession>
<dbReference type="RefSeq" id="XP_064705335.1">
    <property type="nucleotide sequence ID" value="XM_064846982.1"/>
</dbReference>
<name>A0AAV9N6S3_9EURO</name>
<dbReference type="GeneID" id="89971581"/>
<reference evidence="2 3" key="1">
    <citation type="submission" date="2023-08" db="EMBL/GenBank/DDBJ databases">
        <title>Black Yeasts Isolated from many extreme environments.</title>
        <authorList>
            <person name="Coleine C."/>
            <person name="Stajich J.E."/>
            <person name="Selbmann L."/>
        </authorList>
    </citation>
    <scope>NUCLEOTIDE SEQUENCE [LARGE SCALE GENOMIC DNA]</scope>
    <source>
        <strain evidence="2 3">CCFEE 5792</strain>
    </source>
</reference>
<evidence type="ECO:0000256" key="1">
    <source>
        <dbReference type="SAM" id="MobiDB-lite"/>
    </source>
</evidence>
<sequence>MVEDRKDAESLLNKHRTKYCFIAHRAACKPDDPNSEYQVGDRVCKLTDVNRENRQIWCVVAIGKGSRCFTFAPNSREDNEPDTCTVIAPFSDTEKGHVESREHWLVKYDRSLLTKAPSYHCGGTVRISVNARLEHHVIQECDWTYNDLYTGWIYRIEDADHGWMTERFLDEAIKRALLPVNPVKTEAHDTITEPPEPAERPSKSKRSKKKHKEPNEDDSKQAEMK</sequence>
<evidence type="ECO:0000313" key="2">
    <source>
        <dbReference type="EMBL" id="KAK5050835.1"/>
    </source>
</evidence>
<dbReference type="AlphaFoldDB" id="A0AAV9N6S3"/>
<feature type="compositionally biased region" description="Basic and acidic residues" evidence="1">
    <location>
        <begin position="185"/>
        <end position="202"/>
    </location>
</feature>
<evidence type="ECO:0000313" key="3">
    <source>
        <dbReference type="Proteomes" id="UP001358417"/>
    </source>
</evidence>
<protein>
    <recommendedName>
        <fullName evidence="4">SH3 domain-containing protein</fullName>
    </recommendedName>
</protein>